<name>A0A1B9GRY7_9TREE</name>
<dbReference type="AlphaFoldDB" id="A0A1B9GRY7"/>
<dbReference type="Proteomes" id="UP000092666">
    <property type="component" value="Unassembled WGS sequence"/>
</dbReference>
<keyword evidence="2" id="KW-1185">Reference proteome</keyword>
<gene>
    <name evidence="1" type="ORF">I316_04495</name>
</gene>
<evidence type="ECO:0000313" key="2">
    <source>
        <dbReference type="Proteomes" id="UP000092666"/>
    </source>
</evidence>
<sequence>MSFLGATLPFPLEVRETIYSHIRRSFPSRSAFAALVRTSKITYKETIPYLYQYITFSGTTSPLITYGLQTELSTWEGMIQGRKSGAWFRDFDLGRYEPYILSRGTKSEIRKLILLSLVRCIRIEDEGGLKALGSIICYYQRPSTETEEDQPDSGPKPNNVFKRLEKLCLSSSAVQAMCTIISDERRYIHGRRRAHRALFDHIVPGISPTHLCLESYLWWDHFYRSDLLVRRWYGQLVKFLFHYLSRHWTLDSISMHRLAGYEEITQIFSARRAGSHCTSNRQEWSSRMVLLPIGNPFSLKHLGQADESLSERL</sequence>
<dbReference type="EMBL" id="KI669503">
    <property type="protein sequence ID" value="OCF33783.1"/>
    <property type="molecule type" value="Genomic_DNA"/>
</dbReference>
<reference evidence="1 2" key="1">
    <citation type="submission" date="2013-07" db="EMBL/GenBank/DDBJ databases">
        <title>The Genome Sequence of Cryptococcus heveanensis BCC8398.</title>
        <authorList>
            <consortium name="The Broad Institute Genome Sequencing Platform"/>
            <person name="Cuomo C."/>
            <person name="Litvintseva A."/>
            <person name="Chen Y."/>
            <person name="Heitman J."/>
            <person name="Sun S."/>
            <person name="Springer D."/>
            <person name="Dromer F."/>
            <person name="Young S.K."/>
            <person name="Zeng Q."/>
            <person name="Gargeya S."/>
            <person name="Fitzgerald M."/>
            <person name="Abouelleil A."/>
            <person name="Alvarado L."/>
            <person name="Berlin A.M."/>
            <person name="Chapman S.B."/>
            <person name="Dewar J."/>
            <person name="Goldberg J."/>
            <person name="Griggs A."/>
            <person name="Gujja S."/>
            <person name="Hansen M."/>
            <person name="Howarth C."/>
            <person name="Imamovic A."/>
            <person name="Larimer J."/>
            <person name="McCowan C."/>
            <person name="Murphy C."/>
            <person name="Pearson M."/>
            <person name="Priest M."/>
            <person name="Roberts A."/>
            <person name="Saif S."/>
            <person name="Shea T."/>
            <person name="Sykes S."/>
            <person name="Wortman J."/>
            <person name="Nusbaum C."/>
            <person name="Birren B."/>
        </authorList>
    </citation>
    <scope>NUCLEOTIDE SEQUENCE [LARGE SCALE GENOMIC DNA]</scope>
    <source>
        <strain evidence="1 2">BCC8398</strain>
    </source>
</reference>
<accession>A0A1B9GRY7</accession>
<reference evidence="2" key="2">
    <citation type="submission" date="2013-12" db="EMBL/GenBank/DDBJ databases">
        <title>Evolution of pathogenesis and genome organization in the Tremellales.</title>
        <authorList>
            <person name="Cuomo C."/>
            <person name="Litvintseva A."/>
            <person name="Heitman J."/>
            <person name="Chen Y."/>
            <person name="Sun S."/>
            <person name="Springer D."/>
            <person name="Dromer F."/>
            <person name="Young S."/>
            <person name="Zeng Q."/>
            <person name="Chapman S."/>
            <person name="Gujja S."/>
            <person name="Saif S."/>
            <person name="Birren B."/>
        </authorList>
    </citation>
    <scope>NUCLEOTIDE SEQUENCE [LARGE SCALE GENOMIC DNA]</scope>
    <source>
        <strain evidence="2">BCC8398</strain>
    </source>
</reference>
<organism evidence="1 2">
    <name type="scientific">Kwoniella heveanensis BCC8398</name>
    <dbReference type="NCBI Taxonomy" id="1296120"/>
    <lineage>
        <taxon>Eukaryota</taxon>
        <taxon>Fungi</taxon>
        <taxon>Dikarya</taxon>
        <taxon>Basidiomycota</taxon>
        <taxon>Agaricomycotina</taxon>
        <taxon>Tremellomycetes</taxon>
        <taxon>Tremellales</taxon>
        <taxon>Cryptococcaceae</taxon>
        <taxon>Kwoniella</taxon>
    </lineage>
</organism>
<proteinExistence type="predicted"/>
<evidence type="ECO:0000313" key="1">
    <source>
        <dbReference type="EMBL" id="OCF33783.1"/>
    </source>
</evidence>
<protein>
    <submittedName>
        <fullName evidence="1">Uncharacterized protein</fullName>
    </submittedName>
</protein>